<reference evidence="2" key="1">
    <citation type="submission" date="2016-10" db="EMBL/GenBank/DDBJ databases">
        <title>Sequence of Gallionella enrichment culture.</title>
        <authorList>
            <person name="Poehlein A."/>
            <person name="Muehling M."/>
            <person name="Daniel R."/>
        </authorList>
    </citation>
    <scope>NUCLEOTIDE SEQUENCE</scope>
</reference>
<gene>
    <name evidence="2" type="ORF">GALL_262470</name>
</gene>
<comment type="similarity">
    <text evidence="1">Belongs to the phD/YefM antitoxin family.</text>
</comment>
<dbReference type="EMBL" id="MLJW01000247">
    <property type="protein sequence ID" value="OIQ91876.1"/>
    <property type="molecule type" value="Genomic_DNA"/>
</dbReference>
<proteinExistence type="inferred from homology"/>
<dbReference type="InterPro" id="IPR036165">
    <property type="entry name" value="YefM-like_sf"/>
</dbReference>
<dbReference type="NCBIfam" id="TIGR01552">
    <property type="entry name" value="phd_fam"/>
    <property type="match status" value="1"/>
</dbReference>
<name>A0A1J5RIE3_9ZZZZ</name>
<dbReference type="SUPFAM" id="SSF143120">
    <property type="entry name" value="YefM-like"/>
    <property type="match status" value="1"/>
</dbReference>
<dbReference type="InterPro" id="IPR006442">
    <property type="entry name" value="Antitoxin_Phd/YefM"/>
</dbReference>
<dbReference type="AlphaFoldDB" id="A0A1J5RIE3"/>
<organism evidence="2">
    <name type="scientific">mine drainage metagenome</name>
    <dbReference type="NCBI Taxonomy" id="410659"/>
    <lineage>
        <taxon>unclassified sequences</taxon>
        <taxon>metagenomes</taxon>
        <taxon>ecological metagenomes</taxon>
    </lineage>
</organism>
<accession>A0A1J5RIE3</accession>
<dbReference type="Pfam" id="PF02604">
    <property type="entry name" value="PhdYeFM_antitox"/>
    <property type="match status" value="1"/>
</dbReference>
<sequence length="93" mass="10427">MQEQIISLTDFKTSASRLLQETRGGANIILTQNGSASAVVQDYATYRAQQDAFLMLKLMVQGEADVQKNRLTPQAKVFDTLRTSLRKQQKQHG</sequence>
<evidence type="ECO:0000256" key="1">
    <source>
        <dbReference type="ARBA" id="ARBA00009981"/>
    </source>
</evidence>
<protein>
    <submittedName>
        <fullName evidence="2">Hypothetisches protein</fullName>
    </submittedName>
</protein>
<comment type="caution">
    <text evidence="2">The sequence shown here is derived from an EMBL/GenBank/DDBJ whole genome shotgun (WGS) entry which is preliminary data.</text>
</comment>
<evidence type="ECO:0000313" key="2">
    <source>
        <dbReference type="EMBL" id="OIQ91876.1"/>
    </source>
</evidence>